<keyword evidence="2" id="KW-1185">Reference proteome</keyword>
<sequence length="58" mass="6842">MLLSNLPLCWLDKAQKLITQTIVDLLENQALNQSFFFGTRSSNYYKKNEAWFNVKMIL</sequence>
<evidence type="ECO:0000313" key="1">
    <source>
        <dbReference type="EMBL" id="EAY26951.1"/>
    </source>
</evidence>
<dbReference type="AlphaFoldDB" id="A1ZRP6"/>
<evidence type="ECO:0000313" key="2">
    <source>
        <dbReference type="Proteomes" id="UP000004095"/>
    </source>
</evidence>
<organism evidence="1 2">
    <name type="scientific">Microscilla marina ATCC 23134</name>
    <dbReference type="NCBI Taxonomy" id="313606"/>
    <lineage>
        <taxon>Bacteria</taxon>
        <taxon>Pseudomonadati</taxon>
        <taxon>Bacteroidota</taxon>
        <taxon>Cytophagia</taxon>
        <taxon>Cytophagales</taxon>
        <taxon>Microscillaceae</taxon>
        <taxon>Microscilla</taxon>
    </lineage>
</organism>
<reference evidence="1 2" key="1">
    <citation type="submission" date="2007-01" db="EMBL/GenBank/DDBJ databases">
        <authorList>
            <person name="Haygood M."/>
            <person name="Podell S."/>
            <person name="Anderson C."/>
            <person name="Hopkinson B."/>
            <person name="Roe K."/>
            <person name="Barbeau K."/>
            <person name="Gaasterland T."/>
            <person name="Ferriera S."/>
            <person name="Johnson J."/>
            <person name="Kravitz S."/>
            <person name="Beeson K."/>
            <person name="Sutton G."/>
            <person name="Rogers Y.-H."/>
            <person name="Friedman R."/>
            <person name="Frazier M."/>
            <person name="Venter J.C."/>
        </authorList>
    </citation>
    <scope>NUCLEOTIDE SEQUENCE [LARGE SCALE GENOMIC DNA]</scope>
    <source>
        <strain evidence="1 2">ATCC 23134</strain>
    </source>
</reference>
<protein>
    <submittedName>
        <fullName evidence="1">Uncharacterized protein</fullName>
    </submittedName>
</protein>
<proteinExistence type="predicted"/>
<dbReference type="EMBL" id="AAWS01000028">
    <property type="protein sequence ID" value="EAY26951.1"/>
    <property type="molecule type" value="Genomic_DNA"/>
</dbReference>
<name>A1ZRP6_MICM2</name>
<comment type="caution">
    <text evidence="1">The sequence shown here is derived from an EMBL/GenBank/DDBJ whole genome shotgun (WGS) entry which is preliminary data.</text>
</comment>
<accession>A1ZRP6</accession>
<gene>
    <name evidence="1" type="ORF">M23134_03602</name>
</gene>
<dbReference type="Proteomes" id="UP000004095">
    <property type="component" value="Unassembled WGS sequence"/>
</dbReference>